<reference evidence="3" key="1">
    <citation type="submission" date="2023-06" db="EMBL/GenBank/DDBJ databases">
        <title>full genome analysis of Phenantherene degrader P3.</title>
        <authorList>
            <person name="Akbar A."/>
            <person name="Rahmeh R."/>
            <person name="Kishk M."/>
        </authorList>
    </citation>
    <scope>NUCLEOTIDE SEQUENCE</scope>
    <source>
        <strain evidence="3">P3</strain>
    </source>
</reference>
<feature type="signal peptide" evidence="2">
    <location>
        <begin position="1"/>
        <end position="35"/>
    </location>
</feature>
<dbReference type="EMBL" id="JAUDJE010000016">
    <property type="protein sequence ID" value="MDM9560838.1"/>
    <property type="molecule type" value="Genomic_DNA"/>
</dbReference>
<evidence type="ECO:0000313" key="3">
    <source>
        <dbReference type="EMBL" id="MDM9560838.1"/>
    </source>
</evidence>
<evidence type="ECO:0000256" key="2">
    <source>
        <dbReference type="SAM" id="SignalP"/>
    </source>
</evidence>
<comment type="caution">
    <text evidence="3">The sequence shown here is derived from an EMBL/GenBank/DDBJ whole genome shotgun (WGS) entry which is preliminary data.</text>
</comment>
<dbReference type="Proteomes" id="UP001175604">
    <property type="component" value="Unassembled WGS sequence"/>
</dbReference>
<dbReference type="Pfam" id="PF03401">
    <property type="entry name" value="TctC"/>
    <property type="match status" value="1"/>
</dbReference>
<feature type="chain" id="PRO_5046194201" evidence="2">
    <location>
        <begin position="36"/>
        <end position="334"/>
    </location>
</feature>
<dbReference type="CDD" id="cd13578">
    <property type="entry name" value="PBP2_Bug27"/>
    <property type="match status" value="1"/>
</dbReference>
<evidence type="ECO:0000313" key="4">
    <source>
        <dbReference type="Proteomes" id="UP001175604"/>
    </source>
</evidence>
<sequence>MFKRFSLTRGSTAPCPRWLAVLGAAAVLWTGAAQADAWPSRPLRIIVPYTAGGAVDALARLTGQYLTGRLGQPILVENKPGAGSNIGMEAAANAPADGYTLLMAANSLATNNWLYPNLRFNGLRDFAPVAQIGYAPLMIVVPAASPARTLQDLLAAARKAPGTLSYASSGNGSSSHLAGESLKLAAQIDVLHVPYRGAAPAMTDLLGGRISYMPVNPAEAVEHIRAGKLRALAVAARERLSILPEVPTAAEAGLPGFEEAVWWGLVAPAGTPPDIIARLNREVRAALEEPAMTKRLGELGVIARPGPAAQFADFIKSETARAGRVIEVAHIQSN</sequence>
<comment type="similarity">
    <text evidence="1">Belongs to the UPF0065 (bug) family.</text>
</comment>
<dbReference type="Gene3D" id="3.40.190.10">
    <property type="entry name" value="Periplasmic binding protein-like II"/>
    <property type="match status" value="1"/>
</dbReference>
<dbReference type="PIRSF" id="PIRSF017082">
    <property type="entry name" value="YflP"/>
    <property type="match status" value="1"/>
</dbReference>
<dbReference type="SUPFAM" id="SSF53850">
    <property type="entry name" value="Periplasmic binding protein-like II"/>
    <property type="match status" value="1"/>
</dbReference>
<dbReference type="RefSeq" id="WP_289786222.1">
    <property type="nucleotide sequence ID" value="NZ_JAUDJE010000016.1"/>
</dbReference>
<organism evidence="3 4">
    <name type="scientific">Bordetella petrii</name>
    <dbReference type="NCBI Taxonomy" id="94624"/>
    <lineage>
        <taxon>Bacteria</taxon>
        <taxon>Pseudomonadati</taxon>
        <taxon>Pseudomonadota</taxon>
        <taxon>Betaproteobacteria</taxon>
        <taxon>Burkholderiales</taxon>
        <taxon>Alcaligenaceae</taxon>
        <taxon>Bordetella</taxon>
    </lineage>
</organism>
<keyword evidence="2" id="KW-0732">Signal</keyword>
<dbReference type="PANTHER" id="PTHR42928">
    <property type="entry name" value="TRICARBOXYLATE-BINDING PROTEIN"/>
    <property type="match status" value="1"/>
</dbReference>
<dbReference type="PANTHER" id="PTHR42928:SF5">
    <property type="entry name" value="BLR1237 PROTEIN"/>
    <property type="match status" value="1"/>
</dbReference>
<dbReference type="Gene3D" id="3.40.190.150">
    <property type="entry name" value="Bordetella uptake gene, domain 1"/>
    <property type="match status" value="1"/>
</dbReference>
<accession>A0ABT7W6M3</accession>
<dbReference type="InterPro" id="IPR005064">
    <property type="entry name" value="BUG"/>
</dbReference>
<keyword evidence="4" id="KW-1185">Reference proteome</keyword>
<evidence type="ECO:0000256" key="1">
    <source>
        <dbReference type="ARBA" id="ARBA00006987"/>
    </source>
</evidence>
<protein>
    <submittedName>
        <fullName evidence="3">Tripartite tricarboxylate transporter substrate binding protein</fullName>
    </submittedName>
</protein>
<proteinExistence type="inferred from homology"/>
<gene>
    <name evidence="3" type="ORF">QUC21_17510</name>
</gene>
<dbReference type="InterPro" id="IPR042100">
    <property type="entry name" value="Bug_dom1"/>
</dbReference>
<name>A0ABT7W6M3_9BORD</name>